<evidence type="ECO:0000313" key="10">
    <source>
        <dbReference type="Proteomes" id="UP000000768"/>
    </source>
</evidence>
<dbReference type="GO" id="GO:0006355">
    <property type="term" value="P:regulation of DNA-templated transcription"/>
    <property type="evidence" value="ECO:0007669"/>
    <property type="project" value="UniProtKB-UniRule"/>
</dbReference>
<protein>
    <recommendedName>
        <fullName evidence="6">Protein FAR1-RELATED SEQUENCE</fullName>
    </recommendedName>
</protein>
<name>A0A1Z5RL59_SORBI</name>
<keyword evidence="2 6" id="KW-0479">Metal-binding</keyword>
<accession>A0A1Z5RL59</accession>
<dbReference type="InterPro" id="IPR018289">
    <property type="entry name" value="MULE_transposase_dom"/>
</dbReference>
<feature type="compositionally biased region" description="Polar residues" evidence="7">
    <location>
        <begin position="671"/>
        <end position="681"/>
    </location>
</feature>
<evidence type="ECO:0000256" key="5">
    <source>
        <dbReference type="PROSITE-ProRule" id="PRU00325"/>
    </source>
</evidence>
<feature type="region of interest" description="Disordered" evidence="7">
    <location>
        <begin position="669"/>
        <end position="707"/>
    </location>
</feature>
<proteinExistence type="inferred from homology"/>
<feature type="domain" description="SWIM-type" evidence="8">
    <location>
        <begin position="541"/>
        <end position="577"/>
    </location>
</feature>
<dbReference type="Pfam" id="PF03101">
    <property type="entry name" value="FAR1"/>
    <property type="match status" value="1"/>
</dbReference>
<evidence type="ECO:0000256" key="6">
    <source>
        <dbReference type="RuleBase" id="RU367018"/>
    </source>
</evidence>
<dbReference type="InParanoid" id="A0A1Z5RL59"/>
<feature type="compositionally biased region" description="Polar residues" evidence="7">
    <location>
        <begin position="690"/>
        <end position="707"/>
    </location>
</feature>
<keyword evidence="10" id="KW-1185">Reference proteome</keyword>
<evidence type="ECO:0000256" key="4">
    <source>
        <dbReference type="ARBA" id="ARBA00022833"/>
    </source>
</evidence>
<dbReference type="PANTHER" id="PTHR31669:SF296">
    <property type="entry name" value="PROTEIN FAR1-RELATED SEQUENCE"/>
    <property type="match status" value="1"/>
</dbReference>
<dbReference type="GO" id="GO:0008270">
    <property type="term" value="F:zinc ion binding"/>
    <property type="evidence" value="ECO:0007669"/>
    <property type="project" value="UniProtKB-UniRule"/>
</dbReference>
<keyword evidence="6" id="KW-0539">Nucleus</keyword>
<reference evidence="9 10" key="1">
    <citation type="journal article" date="2009" name="Nature">
        <title>The Sorghum bicolor genome and the diversification of grasses.</title>
        <authorList>
            <person name="Paterson A.H."/>
            <person name="Bowers J.E."/>
            <person name="Bruggmann R."/>
            <person name="Dubchak I."/>
            <person name="Grimwood J."/>
            <person name="Gundlach H."/>
            <person name="Haberer G."/>
            <person name="Hellsten U."/>
            <person name="Mitros T."/>
            <person name="Poliakov A."/>
            <person name="Schmutz J."/>
            <person name="Spannagl M."/>
            <person name="Tang H."/>
            <person name="Wang X."/>
            <person name="Wicker T."/>
            <person name="Bharti A.K."/>
            <person name="Chapman J."/>
            <person name="Feltus F.A."/>
            <person name="Gowik U."/>
            <person name="Grigoriev I.V."/>
            <person name="Lyons E."/>
            <person name="Maher C.A."/>
            <person name="Martis M."/>
            <person name="Narechania A."/>
            <person name="Otillar R.P."/>
            <person name="Penning B.W."/>
            <person name="Salamov A.A."/>
            <person name="Wang Y."/>
            <person name="Zhang L."/>
            <person name="Carpita N.C."/>
            <person name="Freeling M."/>
            <person name="Gingle A.R."/>
            <person name="Hash C.T."/>
            <person name="Keller B."/>
            <person name="Klein P."/>
            <person name="Kresovich S."/>
            <person name="McCann M.C."/>
            <person name="Ming R."/>
            <person name="Peterson D.G."/>
            <person name="Mehboob-ur-Rahman"/>
            <person name="Ware D."/>
            <person name="Westhoff P."/>
            <person name="Mayer K.F."/>
            <person name="Messing J."/>
            <person name="Rokhsar D.S."/>
        </authorList>
    </citation>
    <scope>NUCLEOTIDE SEQUENCE [LARGE SCALE GENOMIC DNA]</scope>
    <source>
        <strain evidence="10">cv. BTx623</strain>
    </source>
</reference>
<dbReference type="Pfam" id="PF04434">
    <property type="entry name" value="SWIM"/>
    <property type="match status" value="1"/>
</dbReference>
<evidence type="ECO:0000259" key="8">
    <source>
        <dbReference type="PROSITE" id="PS50966"/>
    </source>
</evidence>
<evidence type="ECO:0000256" key="2">
    <source>
        <dbReference type="ARBA" id="ARBA00022723"/>
    </source>
</evidence>
<dbReference type="OMA" id="RALPICK"/>
<evidence type="ECO:0000313" key="9">
    <source>
        <dbReference type="EMBL" id="OQU84301.1"/>
    </source>
</evidence>
<comment type="similarity">
    <text evidence="1 6">Belongs to the FHY3/FAR1 family.</text>
</comment>
<comment type="subcellular location">
    <subcellularLocation>
        <location evidence="6">Nucleus</location>
    </subcellularLocation>
</comment>
<comment type="function">
    <text evidence="6">Putative transcription activator involved in regulating light control of development.</text>
</comment>
<keyword evidence="3 5" id="KW-0863">Zinc-finger</keyword>
<organism evidence="9 10">
    <name type="scientific">Sorghum bicolor</name>
    <name type="common">Sorghum</name>
    <name type="synonym">Sorghum vulgare</name>
    <dbReference type="NCBI Taxonomy" id="4558"/>
    <lineage>
        <taxon>Eukaryota</taxon>
        <taxon>Viridiplantae</taxon>
        <taxon>Streptophyta</taxon>
        <taxon>Embryophyta</taxon>
        <taxon>Tracheophyta</taxon>
        <taxon>Spermatophyta</taxon>
        <taxon>Magnoliopsida</taxon>
        <taxon>Liliopsida</taxon>
        <taxon>Poales</taxon>
        <taxon>Poaceae</taxon>
        <taxon>PACMAD clade</taxon>
        <taxon>Panicoideae</taxon>
        <taxon>Andropogonodae</taxon>
        <taxon>Andropogoneae</taxon>
        <taxon>Sorghinae</taxon>
        <taxon>Sorghum</taxon>
    </lineage>
</organism>
<dbReference type="GO" id="GO:0005634">
    <property type="term" value="C:nucleus"/>
    <property type="evidence" value="ECO:0007669"/>
    <property type="project" value="UniProtKB-SubCell"/>
</dbReference>
<dbReference type="InterPro" id="IPR006564">
    <property type="entry name" value="Znf_PMZ"/>
</dbReference>
<dbReference type="PROSITE" id="PS50966">
    <property type="entry name" value="ZF_SWIM"/>
    <property type="match status" value="1"/>
</dbReference>
<dbReference type="SMART" id="SM00575">
    <property type="entry name" value="ZnF_PMZ"/>
    <property type="match status" value="1"/>
</dbReference>
<dbReference type="InterPro" id="IPR004330">
    <property type="entry name" value="FAR1_DNA_bnd_dom"/>
</dbReference>
<evidence type="ECO:0000256" key="3">
    <source>
        <dbReference type="ARBA" id="ARBA00022771"/>
    </source>
</evidence>
<dbReference type="Pfam" id="PF10551">
    <property type="entry name" value="MULE"/>
    <property type="match status" value="1"/>
</dbReference>
<dbReference type="Gramene" id="OQU84301">
    <property type="protein sequence ID" value="OQU84301"/>
    <property type="gene ID" value="SORBI_3004G029651"/>
</dbReference>
<dbReference type="InterPro" id="IPR007527">
    <property type="entry name" value="Znf_SWIM"/>
</dbReference>
<keyword evidence="4 6" id="KW-0862">Zinc</keyword>
<sequence>MSFATLDEAREYYNSYAKRTGFSIRTNTSRRSAITREKQKVQFVCNKEGFGRKRRVAAQLVDGITCYSDNDEAEEEDTAQEEEDEQVEKSKKFDGCKKRKREKMLYTNCKARMVVKIIGSRWQVIYFLAEHNHDLVVQPSLKKFLRSHRGIPKQEKDFIVLLHGCNLSTGRIMQLMSEFYGSAQLVPYDGKQVSNFRSTIHKTEKFKDMQETLDYFRALKEEDPEFFYKIKLDDNHRVENLFWVDSAARRAYKEAYNDCVSFDATYMTNIYEMPCTPFIGINRHCQTFQLGCAFIRNEKTATYEWLFLTFLEAMDRKAPLNIITDQDPAMRAAICIVFPNTTHRNCRWHIMDKFSGTIGPILAKNDELNEEFVDCLNHTVSPEDFESKWSTMVQKYGLEDNEHFQHLYHIRQSFIPAYYMHSFFPFLQSTQRSEGFNALLKKYVNPNLSVLQFVRQYQKIQEKCLVAQDGQDFRTDENERRRWSRHPLEKHASTVYTKNMFYRFSKEFEKTAEYDVKPVGQFQYWLEPNNSFVFGYGKRNYLVTAIEEDESYCCECSKFDRDGIICCHIMRVMVRMGVKLIPERYILKRWTQQAIASDTNQVQNVNAPVGLVARGMPLTSEKTLRLTNATTAFAAIAVEGCTNDENYAILEKHIKEMRSEFEEIKKRMMANRQNTSGTESGATEGAENGTDVSTLTRPSLQTAGLKN</sequence>
<dbReference type="STRING" id="4558.A0A1Z5RL59"/>
<dbReference type="Proteomes" id="UP000000768">
    <property type="component" value="Chromosome 4"/>
</dbReference>
<dbReference type="PANTHER" id="PTHR31669">
    <property type="entry name" value="PROTEIN FAR1-RELATED SEQUENCE 10-RELATED"/>
    <property type="match status" value="1"/>
</dbReference>
<evidence type="ECO:0000256" key="1">
    <source>
        <dbReference type="ARBA" id="ARBA00005889"/>
    </source>
</evidence>
<dbReference type="InterPro" id="IPR031052">
    <property type="entry name" value="FHY3/FAR1"/>
</dbReference>
<gene>
    <name evidence="9" type="ORF">SORBI_3004G029651</name>
</gene>
<dbReference type="AlphaFoldDB" id="A0A1Z5RL59"/>
<dbReference type="EMBL" id="CM000763">
    <property type="protein sequence ID" value="OQU84301.1"/>
    <property type="molecule type" value="Genomic_DNA"/>
</dbReference>
<reference evidence="10" key="2">
    <citation type="journal article" date="2018" name="Plant J.">
        <title>The Sorghum bicolor reference genome: improved assembly, gene annotations, a transcriptome atlas, and signatures of genome organization.</title>
        <authorList>
            <person name="McCormick R.F."/>
            <person name="Truong S.K."/>
            <person name="Sreedasyam A."/>
            <person name="Jenkins J."/>
            <person name="Shu S."/>
            <person name="Sims D."/>
            <person name="Kennedy M."/>
            <person name="Amirebrahimi M."/>
            <person name="Weers B.D."/>
            <person name="McKinley B."/>
            <person name="Mattison A."/>
            <person name="Morishige D.T."/>
            <person name="Grimwood J."/>
            <person name="Schmutz J."/>
            <person name="Mullet J.E."/>
        </authorList>
    </citation>
    <scope>NUCLEOTIDE SEQUENCE [LARGE SCALE GENOMIC DNA]</scope>
    <source>
        <strain evidence="10">cv. BTx623</strain>
    </source>
</reference>
<evidence type="ECO:0000256" key="7">
    <source>
        <dbReference type="SAM" id="MobiDB-lite"/>
    </source>
</evidence>